<reference evidence="1 2" key="1">
    <citation type="submission" date="2018-02" db="EMBL/GenBank/DDBJ databases">
        <title>Comparative genomes isolates from brazilian mangrove.</title>
        <authorList>
            <person name="Araujo J.E."/>
            <person name="Taketani R.G."/>
            <person name="Silva M.C.P."/>
            <person name="Loureco M.V."/>
            <person name="Andreote F.D."/>
        </authorList>
    </citation>
    <scope>NUCLEOTIDE SEQUENCE [LARGE SCALE GENOMIC DNA]</scope>
    <source>
        <strain evidence="1 2">Nap-Phe MGV</strain>
    </source>
</reference>
<dbReference type="SUPFAM" id="SSF49464">
    <property type="entry name" value="Carboxypeptidase regulatory domain-like"/>
    <property type="match status" value="1"/>
</dbReference>
<evidence type="ECO:0000313" key="2">
    <source>
        <dbReference type="Proteomes" id="UP000237819"/>
    </source>
</evidence>
<organism evidence="1 2">
    <name type="scientific">Blastopirellula marina</name>
    <dbReference type="NCBI Taxonomy" id="124"/>
    <lineage>
        <taxon>Bacteria</taxon>
        <taxon>Pseudomonadati</taxon>
        <taxon>Planctomycetota</taxon>
        <taxon>Planctomycetia</taxon>
        <taxon>Pirellulales</taxon>
        <taxon>Pirellulaceae</taxon>
        <taxon>Blastopirellula</taxon>
    </lineage>
</organism>
<proteinExistence type="predicted"/>
<gene>
    <name evidence="1" type="ORF">C5Y93_20770</name>
</gene>
<dbReference type="OrthoDB" id="214208at2"/>
<comment type="caution">
    <text evidence="1">The sequence shown here is derived from an EMBL/GenBank/DDBJ whole genome shotgun (WGS) entry which is preliminary data.</text>
</comment>
<dbReference type="EMBL" id="PUHZ01000021">
    <property type="protein sequence ID" value="PQO43977.1"/>
    <property type="molecule type" value="Genomic_DNA"/>
</dbReference>
<dbReference type="Proteomes" id="UP000237819">
    <property type="component" value="Unassembled WGS sequence"/>
</dbReference>
<accession>A0A2S8GHS1</accession>
<evidence type="ECO:0000313" key="1">
    <source>
        <dbReference type="EMBL" id="PQO43977.1"/>
    </source>
</evidence>
<sequence length="143" mass="15097">MKVKRIFSAFPLMAVAVIAVSMVLGCGSASGPRLGTVSGTVTLNGKPLPDATVSFSNADNRPSVGKTDASGHYELQFTRERMGAIVGENVVRITVATVEGEGVKPKRETIPAMYNTDSELRYEVKAGANDDANFDLKFSGGRG</sequence>
<dbReference type="AlphaFoldDB" id="A0A2S8GHS1"/>
<dbReference type="Gene3D" id="2.60.40.1120">
    <property type="entry name" value="Carboxypeptidase-like, regulatory domain"/>
    <property type="match status" value="1"/>
</dbReference>
<dbReference type="RefSeq" id="WP_105337377.1">
    <property type="nucleotide sequence ID" value="NZ_PUHZ01000021.1"/>
</dbReference>
<dbReference type="PROSITE" id="PS51257">
    <property type="entry name" value="PROKAR_LIPOPROTEIN"/>
    <property type="match status" value="1"/>
</dbReference>
<name>A0A2S8GHS1_9BACT</name>
<dbReference type="InterPro" id="IPR008969">
    <property type="entry name" value="CarboxyPept-like_regulatory"/>
</dbReference>
<protein>
    <recommendedName>
        <fullName evidence="3">Carboxypeptidase regulatory-like domain-containing protein</fullName>
    </recommendedName>
</protein>
<evidence type="ECO:0008006" key="3">
    <source>
        <dbReference type="Google" id="ProtNLM"/>
    </source>
</evidence>